<dbReference type="InterPro" id="IPR006597">
    <property type="entry name" value="Sel1-like"/>
</dbReference>
<comment type="caution">
    <text evidence="2">The sequence shown here is derived from an EMBL/GenBank/DDBJ whole genome shotgun (WGS) entry which is preliminary data.</text>
</comment>
<dbReference type="SUPFAM" id="SSF81901">
    <property type="entry name" value="HCP-like"/>
    <property type="match status" value="1"/>
</dbReference>
<dbReference type="InterPro" id="IPR011990">
    <property type="entry name" value="TPR-like_helical_dom_sf"/>
</dbReference>
<dbReference type="Pfam" id="PF08238">
    <property type="entry name" value="Sel1"/>
    <property type="match status" value="2"/>
</dbReference>
<dbReference type="RefSeq" id="WP_100289802.1">
    <property type="nucleotide sequence ID" value="NZ_PHHA01000038.1"/>
</dbReference>
<dbReference type="Gene3D" id="1.25.40.10">
    <property type="entry name" value="Tetratricopeptide repeat domain"/>
    <property type="match status" value="1"/>
</dbReference>
<evidence type="ECO:0000313" key="3">
    <source>
        <dbReference type="Proteomes" id="UP000229329"/>
    </source>
</evidence>
<dbReference type="AlphaFoldDB" id="A0A2M8RZK7"/>
<proteinExistence type="predicted"/>
<dbReference type="OrthoDB" id="80091at2"/>
<evidence type="ECO:0000313" key="2">
    <source>
        <dbReference type="EMBL" id="PJG84327.1"/>
    </source>
</evidence>
<dbReference type="EMBL" id="PHHA01000038">
    <property type="protein sequence ID" value="PJG84327.1"/>
    <property type="molecule type" value="Genomic_DNA"/>
</dbReference>
<organism evidence="2 3">
    <name type="scientific">Conservatibacter flavescens</name>
    <dbReference type="NCBI Taxonomy" id="28161"/>
    <lineage>
        <taxon>Bacteria</taxon>
        <taxon>Pseudomonadati</taxon>
        <taxon>Pseudomonadota</taxon>
        <taxon>Gammaproteobacteria</taxon>
        <taxon>Pasteurellales</taxon>
        <taxon>Pasteurellaceae</taxon>
        <taxon>Conservatibacter</taxon>
    </lineage>
</organism>
<gene>
    <name evidence="2" type="ORF">CVP05_12005</name>
</gene>
<keyword evidence="3" id="KW-1185">Reference proteome</keyword>
<name>A0A2M8RZK7_9PAST</name>
<evidence type="ECO:0008006" key="4">
    <source>
        <dbReference type="Google" id="ProtNLM"/>
    </source>
</evidence>
<dbReference type="Proteomes" id="UP000229329">
    <property type="component" value="Unassembled WGS sequence"/>
</dbReference>
<reference evidence="2 3" key="1">
    <citation type="submission" date="2017-11" db="EMBL/GenBank/DDBJ databases">
        <title>Reclassification of Bisgaard taxon 7 as Conservatibacter flavescens gen. nov., sp. nov.</title>
        <authorList>
            <person name="Christensen H."/>
        </authorList>
    </citation>
    <scope>NUCLEOTIDE SEQUENCE [LARGE SCALE GENOMIC DNA]</scope>
    <source>
        <strain evidence="2 3">7_4</strain>
    </source>
</reference>
<evidence type="ECO:0000256" key="1">
    <source>
        <dbReference type="SAM" id="MobiDB-lite"/>
    </source>
</evidence>
<protein>
    <recommendedName>
        <fullName evidence="4">Sel1 repeat family protein</fullName>
    </recommendedName>
</protein>
<accession>A0A2M8RZK7</accession>
<feature type="region of interest" description="Disordered" evidence="1">
    <location>
        <begin position="63"/>
        <end position="93"/>
    </location>
</feature>
<sequence>MTQDYTQARIWHEKAAKWLRLAAEQGDPYSQFYLAMLYTNGLGVKKDLKQGSNGTVRANNKNARHADALSHHAHPLTHPQIDSQAVSQPRLLT</sequence>